<accession>A0AAN9ZD67</accession>
<comment type="caution">
    <text evidence="1">The sequence shown here is derived from an EMBL/GenBank/DDBJ whole genome shotgun (WGS) entry which is preliminary data.</text>
</comment>
<dbReference type="EMBL" id="JAZDUA010000063">
    <property type="protein sequence ID" value="KAK7870150.1"/>
    <property type="molecule type" value="Genomic_DNA"/>
</dbReference>
<name>A0AAN9ZD67_9ORTH</name>
<gene>
    <name evidence="1" type="ORF">R5R35_012714</name>
</gene>
<dbReference type="AlphaFoldDB" id="A0AAN9ZD67"/>
<reference evidence="1 2" key="1">
    <citation type="submission" date="2024-03" db="EMBL/GenBank/DDBJ databases">
        <title>The genome assembly and annotation of the cricket Gryllus longicercus Weissman &amp; Gray.</title>
        <authorList>
            <person name="Szrajer S."/>
            <person name="Gray D."/>
            <person name="Ylla G."/>
        </authorList>
    </citation>
    <scope>NUCLEOTIDE SEQUENCE [LARGE SCALE GENOMIC DNA]</scope>
    <source>
        <strain evidence="1">DAG 2021-001</strain>
        <tissue evidence="1">Whole body minus gut</tissue>
    </source>
</reference>
<protein>
    <submittedName>
        <fullName evidence="1">Uncharacterized protein</fullName>
    </submittedName>
</protein>
<keyword evidence="2" id="KW-1185">Reference proteome</keyword>
<sequence length="90" mass="10393">MEGLKPPRCLNLNSSNMSEEWKIWKQSFETYMVASGGNEKSDLVKIAILLHVLGEETMRIYDTLDITEDEKKVYATRKLTTILYLKLIPV</sequence>
<proteinExistence type="predicted"/>
<dbReference type="Proteomes" id="UP001378592">
    <property type="component" value="Unassembled WGS sequence"/>
</dbReference>
<evidence type="ECO:0000313" key="1">
    <source>
        <dbReference type="EMBL" id="KAK7870150.1"/>
    </source>
</evidence>
<evidence type="ECO:0000313" key="2">
    <source>
        <dbReference type="Proteomes" id="UP001378592"/>
    </source>
</evidence>
<organism evidence="1 2">
    <name type="scientific">Gryllus longicercus</name>
    <dbReference type="NCBI Taxonomy" id="2509291"/>
    <lineage>
        <taxon>Eukaryota</taxon>
        <taxon>Metazoa</taxon>
        <taxon>Ecdysozoa</taxon>
        <taxon>Arthropoda</taxon>
        <taxon>Hexapoda</taxon>
        <taxon>Insecta</taxon>
        <taxon>Pterygota</taxon>
        <taxon>Neoptera</taxon>
        <taxon>Polyneoptera</taxon>
        <taxon>Orthoptera</taxon>
        <taxon>Ensifera</taxon>
        <taxon>Gryllidea</taxon>
        <taxon>Grylloidea</taxon>
        <taxon>Gryllidae</taxon>
        <taxon>Gryllinae</taxon>
        <taxon>Gryllus</taxon>
    </lineage>
</organism>